<dbReference type="CDD" id="cd05324">
    <property type="entry name" value="carb_red_PTCR-like_SDR_c"/>
    <property type="match status" value="1"/>
</dbReference>
<keyword evidence="7" id="KW-1185">Reference proteome</keyword>
<name>A0A6A1WVR3_9ROSI</name>
<organism evidence="6 7">
    <name type="scientific">Morella rubra</name>
    <name type="common">Chinese bayberry</name>
    <dbReference type="NCBI Taxonomy" id="262757"/>
    <lineage>
        <taxon>Eukaryota</taxon>
        <taxon>Viridiplantae</taxon>
        <taxon>Streptophyta</taxon>
        <taxon>Embryophyta</taxon>
        <taxon>Tracheophyta</taxon>
        <taxon>Spermatophyta</taxon>
        <taxon>Magnoliopsida</taxon>
        <taxon>eudicotyledons</taxon>
        <taxon>Gunneridae</taxon>
        <taxon>Pentapetalae</taxon>
        <taxon>rosids</taxon>
        <taxon>fabids</taxon>
        <taxon>Fagales</taxon>
        <taxon>Myricaceae</taxon>
        <taxon>Morella</taxon>
    </lineage>
</organism>
<reference evidence="6 7" key="1">
    <citation type="journal article" date="2019" name="Plant Biotechnol. J.">
        <title>The red bayberry genome and genetic basis of sex determination.</title>
        <authorList>
            <person name="Jia H.M."/>
            <person name="Jia H.J."/>
            <person name="Cai Q.L."/>
            <person name="Wang Y."/>
            <person name="Zhao H.B."/>
            <person name="Yang W.F."/>
            <person name="Wang G.Y."/>
            <person name="Li Y.H."/>
            <person name="Zhan D.L."/>
            <person name="Shen Y.T."/>
            <person name="Niu Q.F."/>
            <person name="Chang L."/>
            <person name="Qiu J."/>
            <person name="Zhao L."/>
            <person name="Xie H.B."/>
            <person name="Fu W.Y."/>
            <person name="Jin J."/>
            <person name="Li X.W."/>
            <person name="Jiao Y."/>
            <person name="Zhou C.C."/>
            <person name="Tu T."/>
            <person name="Chai C.Y."/>
            <person name="Gao J.L."/>
            <person name="Fan L.J."/>
            <person name="van de Weg E."/>
            <person name="Wang J.Y."/>
            <person name="Gao Z.S."/>
        </authorList>
    </citation>
    <scope>NUCLEOTIDE SEQUENCE [LARGE SCALE GENOMIC DNA]</scope>
    <source>
        <tissue evidence="6">Leaves</tissue>
    </source>
</reference>
<dbReference type="Gene3D" id="3.40.50.720">
    <property type="entry name" value="NAD(P)-binding Rossmann-like Domain"/>
    <property type="match status" value="1"/>
</dbReference>
<dbReference type="InterPro" id="IPR036291">
    <property type="entry name" value="NAD(P)-bd_dom_sf"/>
</dbReference>
<dbReference type="EC" id="1.1.1.-" evidence="5"/>
<proteinExistence type="inferred from homology"/>
<evidence type="ECO:0000256" key="1">
    <source>
        <dbReference type="ARBA" id="ARBA00006484"/>
    </source>
</evidence>
<dbReference type="OrthoDB" id="1933717at2759"/>
<protein>
    <recommendedName>
        <fullName evidence="5">Short-chain dehydrogenase/reductase</fullName>
        <ecNumber evidence="5">1.1.1.-</ecNumber>
    </recommendedName>
</protein>
<dbReference type="AlphaFoldDB" id="A0A6A1WVR3"/>
<evidence type="ECO:0000313" key="6">
    <source>
        <dbReference type="EMBL" id="KAB1227818.1"/>
    </source>
</evidence>
<dbReference type="SUPFAM" id="SSF51735">
    <property type="entry name" value="NAD(P)-binding Rossmann-fold domains"/>
    <property type="match status" value="1"/>
</dbReference>
<comment type="similarity">
    <text evidence="1 4">Belongs to the short-chain dehydrogenases/reductases (SDR) family.</text>
</comment>
<evidence type="ECO:0000256" key="4">
    <source>
        <dbReference type="RuleBase" id="RU000363"/>
    </source>
</evidence>
<dbReference type="PRINTS" id="PR00081">
    <property type="entry name" value="GDHRDH"/>
</dbReference>
<dbReference type="PANTHER" id="PTHR43490">
    <property type="entry name" value="(+)-NEOMENTHOL DEHYDROGENASE"/>
    <property type="match status" value="1"/>
</dbReference>
<dbReference type="InterPro" id="IPR002347">
    <property type="entry name" value="SDR_fam"/>
</dbReference>
<dbReference type="PANTHER" id="PTHR43490:SF98">
    <property type="entry name" value="OS02G0640600 PROTEIN"/>
    <property type="match status" value="1"/>
</dbReference>
<gene>
    <name evidence="6" type="ORF">CJ030_MR1G022047</name>
</gene>
<keyword evidence="3 5" id="KW-0560">Oxidoreductase</keyword>
<dbReference type="EMBL" id="RXIC02000019">
    <property type="protein sequence ID" value="KAB1227818.1"/>
    <property type="molecule type" value="Genomic_DNA"/>
</dbReference>
<accession>A0A6A1WVR3</accession>
<dbReference type="Pfam" id="PF00106">
    <property type="entry name" value="adh_short"/>
    <property type="match status" value="1"/>
</dbReference>
<evidence type="ECO:0000313" key="7">
    <source>
        <dbReference type="Proteomes" id="UP000516437"/>
    </source>
</evidence>
<evidence type="ECO:0000256" key="2">
    <source>
        <dbReference type="ARBA" id="ARBA00022857"/>
    </source>
</evidence>
<evidence type="ECO:0000256" key="3">
    <source>
        <dbReference type="ARBA" id="ARBA00023002"/>
    </source>
</evidence>
<dbReference type="Proteomes" id="UP000516437">
    <property type="component" value="Chromosome 1"/>
</dbReference>
<dbReference type="GO" id="GO:0016616">
    <property type="term" value="F:oxidoreductase activity, acting on the CH-OH group of donors, NAD or NADP as acceptor"/>
    <property type="evidence" value="ECO:0007669"/>
    <property type="project" value="InterPro"/>
</dbReference>
<keyword evidence="2 5" id="KW-0521">NADP</keyword>
<comment type="caution">
    <text evidence="6">The sequence shown here is derived from an EMBL/GenBank/DDBJ whole genome shotgun (WGS) entry which is preliminary data.</text>
</comment>
<sequence>MAEAAKRYAVVTGSNKGIGLEIVRQLASKGVKVLLTARDDKKGHEAVRALKEAGLSDLVVFHQLDVVDPASVASLADFVRSHFGKLDILVNNAGILGATIDFHALLPSLNTNSKVQEGRLPDNLSEIMSQTFESGEECVETNYYGARRTTEVLIPLLQLSDSPRIVNVSSSAGMLEKLGNKWAKGVLADEENLTEERVDEVLREFLKDFEEGSLEPKGWPAHSSAYIISKAALNAYTRILAKRYPNFCINCVCPGFIKTDINNNTGLLSVEEGAAHPLRLALLPNGSPSGLFFVQQEVSPF</sequence>
<dbReference type="PRINTS" id="PR00080">
    <property type="entry name" value="SDRFAMILY"/>
</dbReference>
<dbReference type="InterPro" id="IPR045313">
    <property type="entry name" value="CBR1-like"/>
</dbReference>
<dbReference type="FunFam" id="3.40.50.720:FF:000312">
    <property type="entry name" value="(+)-neomenthol dehydrogenase"/>
    <property type="match status" value="1"/>
</dbReference>
<dbReference type="GO" id="GO:0016020">
    <property type="term" value="C:membrane"/>
    <property type="evidence" value="ECO:0007669"/>
    <property type="project" value="TreeGrafter"/>
</dbReference>
<evidence type="ECO:0000256" key="5">
    <source>
        <dbReference type="RuleBase" id="RU369024"/>
    </source>
</evidence>